<proteinExistence type="predicted"/>
<keyword evidence="2" id="KW-1185">Reference proteome</keyword>
<organism evidence="1 2">
    <name type="scientific">Acanthoscelides obtectus</name>
    <name type="common">Bean weevil</name>
    <name type="synonym">Bruchus obtectus</name>
    <dbReference type="NCBI Taxonomy" id="200917"/>
    <lineage>
        <taxon>Eukaryota</taxon>
        <taxon>Metazoa</taxon>
        <taxon>Ecdysozoa</taxon>
        <taxon>Arthropoda</taxon>
        <taxon>Hexapoda</taxon>
        <taxon>Insecta</taxon>
        <taxon>Pterygota</taxon>
        <taxon>Neoptera</taxon>
        <taxon>Endopterygota</taxon>
        <taxon>Coleoptera</taxon>
        <taxon>Polyphaga</taxon>
        <taxon>Cucujiformia</taxon>
        <taxon>Chrysomeloidea</taxon>
        <taxon>Chrysomelidae</taxon>
        <taxon>Bruchinae</taxon>
        <taxon>Bruchini</taxon>
        <taxon>Acanthoscelides</taxon>
    </lineage>
</organism>
<evidence type="ECO:0008006" key="3">
    <source>
        <dbReference type="Google" id="ProtNLM"/>
    </source>
</evidence>
<gene>
    <name evidence="1" type="ORF">ACAOBT_LOCUS15777</name>
</gene>
<protein>
    <recommendedName>
        <fullName evidence="3">Reverse transcriptase domain-containing protein</fullName>
    </recommendedName>
</protein>
<accession>A0A9P0KVV3</accession>
<dbReference type="OrthoDB" id="10068674at2759"/>
<dbReference type="AlphaFoldDB" id="A0A9P0KVV3"/>
<dbReference type="Proteomes" id="UP001152888">
    <property type="component" value="Unassembled WGS sequence"/>
</dbReference>
<sequence>MNGKYDALCLFPSEVGVLHAFAFQCVDIVTVTTNQETVGGRKEHRKIDIEEVRKSVNMLKRGKSAGHDGITAEMLQNMNTEYMEMFSTLVNKAREEKQVPDDWREGKVIPVFKKGDTTDCNNYRGIMLLSIPCKIVDYLKFGFIPSLPDKQSPMSLLCNEVLGNDAMKPSKLQDHLTRCHPDKTEKDLKYFQTQK</sequence>
<name>A0A9P0KVV3_ACAOB</name>
<dbReference type="PANTHER" id="PTHR19446">
    <property type="entry name" value="REVERSE TRANSCRIPTASES"/>
    <property type="match status" value="1"/>
</dbReference>
<evidence type="ECO:0000313" key="1">
    <source>
        <dbReference type="EMBL" id="CAH1983838.1"/>
    </source>
</evidence>
<reference evidence="1" key="1">
    <citation type="submission" date="2022-03" db="EMBL/GenBank/DDBJ databases">
        <authorList>
            <person name="Sayadi A."/>
        </authorList>
    </citation>
    <scope>NUCLEOTIDE SEQUENCE</scope>
</reference>
<comment type="caution">
    <text evidence="1">The sequence shown here is derived from an EMBL/GenBank/DDBJ whole genome shotgun (WGS) entry which is preliminary data.</text>
</comment>
<evidence type="ECO:0000313" key="2">
    <source>
        <dbReference type="Proteomes" id="UP001152888"/>
    </source>
</evidence>
<dbReference type="EMBL" id="CAKOFQ010006946">
    <property type="protein sequence ID" value="CAH1983838.1"/>
    <property type="molecule type" value="Genomic_DNA"/>
</dbReference>